<proteinExistence type="predicted"/>
<dbReference type="Proteomes" id="UP001283361">
    <property type="component" value="Unassembled WGS sequence"/>
</dbReference>
<feature type="compositionally biased region" description="Basic and acidic residues" evidence="1">
    <location>
        <begin position="27"/>
        <end position="40"/>
    </location>
</feature>
<protein>
    <submittedName>
        <fullName evidence="2">Uncharacterized protein</fullName>
    </submittedName>
</protein>
<dbReference type="AlphaFoldDB" id="A0AAE1BCM3"/>
<feature type="compositionally biased region" description="Polar residues" evidence="1">
    <location>
        <begin position="43"/>
        <end position="58"/>
    </location>
</feature>
<feature type="compositionally biased region" description="Polar residues" evidence="1">
    <location>
        <begin position="73"/>
        <end position="84"/>
    </location>
</feature>
<comment type="caution">
    <text evidence="2">The sequence shown here is derived from an EMBL/GenBank/DDBJ whole genome shotgun (WGS) entry which is preliminary data.</text>
</comment>
<keyword evidence="3" id="KW-1185">Reference proteome</keyword>
<name>A0AAE1BCM3_9GAST</name>
<feature type="region of interest" description="Disordered" evidence="1">
    <location>
        <begin position="14"/>
        <end position="90"/>
    </location>
</feature>
<gene>
    <name evidence="2" type="ORF">RRG08_039934</name>
</gene>
<sequence>MNQLLEKAALLQGGPEPLLNSSAMPLQKERQRAYETDRPKLSLLTQTMENKPDSSSAGQEGDGAETQPKDLPTAQQALKRTSQRCFDISY</sequence>
<reference evidence="2" key="1">
    <citation type="journal article" date="2023" name="G3 (Bethesda)">
        <title>A reference genome for the long-term kleptoplast-retaining sea slug Elysia crispata morphotype clarki.</title>
        <authorList>
            <person name="Eastman K.E."/>
            <person name="Pendleton A.L."/>
            <person name="Shaikh M.A."/>
            <person name="Suttiyut T."/>
            <person name="Ogas R."/>
            <person name="Tomko P."/>
            <person name="Gavelis G."/>
            <person name="Widhalm J.R."/>
            <person name="Wisecaver J.H."/>
        </authorList>
    </citation>
    <scope>NUCLEOTIDE SEQUENCE</scope>
    <source>
        <strain evidence="2">ECLA1</strain>
    </source>
</reference>
<evidence type="ECO:0000256" key="1">
    <source>
        <dbReference type="SAM" id="MobiDB-lite"/>
    </source>
</evidence>
<evidence type="ECO:0000313" key="3">
    <source>
        <dbReference type="Proteomes" id="UP001283361"/>
    </source>
</evidence>
<accession>A0AAE1BCM3</accession>
<dbReference type="EMBL" id="JAWDGP010000207">
    <property type="protein sequence ID" value="KAK3802866.1"/>
    <property type="molecule type" value="Genomic_DNA"/>
</dbReference>
<organism evidence="2 3">
    <name type="scientific">Elysia crispata</name>
    <name type="common">lettuce slug</name>
    <dbReference type="NCBI Taxonomy" id="231223"/>
    <lineage>
        <taxon>Eukaryota</taxon>
        <taxon>Metazoa</taxon>
        <taxon>Spiralia</taxon>
        <taxon>Lophotrochozoa</taxon>
        <taxon>Mollusca</taxon>
        <taxon>Gastropoda</taxon>
        <taxon>Heterobranchia</taxon>
        <taxon>Euthyneura</taxon>
        <taxon>Panpulmonata</taxon>
        <taxon>Sacoglossa</taxon>
        <taxon>Placobranchoidea</taxon>
        <taxon>Plakobranchidae</taxon>
        <taxon>Elysia</taxon>
    </lineage>
</organism>
<evidence type="ECO:0000313" key="2">
    <source>
        <dbReference type="EMBL" id="KAK3802866.1"/>
    </source>
</evidence>